<dbReference type="AlphaFoldDB" id="A0A8S2RZ34"/>
<evidence type="ECO:0000256" key="2">
    <source>
        <dbReference type="ARBA" id="ARBA00022803"/>
    </source>
</evidence>
<dbReference type="InterPro" id="IPR011990">
    <property type="entry name" value="TPR-like_helical_dom_sf"/>
</dbReference>
<gene>
    <name evidence="5" type="ORF">SRO942_LOCUS30797</name>
</gene>
<dbReference type="OrthoDB" id="10023694at2759"/>
<feature type="region of interest" description="Disordered" evidence="4">
    <location>
        <begin position="447"/>
        <end position="467"/>
    </location>
</feature>
<comment type="caution">
    <text evidence="5">The sequence shown here is derived from an EMBL/GenBank/DDBJ whole genome shotgun (WGS) entry which is preliminary data.</text>
</comment>
<sequence length="467" mass="53804">MDESDADFKHSLIQLRKIVNTIDTFNNTDSCVDFLNQIKNEKVFMIVSGALGQSTVPNIHHLPQLDSAYVFCRNKTKHEQWTKEWSKVKGVFTGIDLICDRLKQDTQQCDHDSVSISVTTSGHLGNLDPSFMYTQLLKETLIEMQYDDKAKTVLANFCRDQYHDNPREKQIIDQFEQDYDNHKPIWWYTREGFTYKMLNRALRTQEVETIIQMGFFLRDVHQHIEKIHSETEYQDTLKVYRGQCMSSADLNKILQSKGALLAFNNFLSTTNKRDVSLGFACGALHNPDSVGVLFEMTVNPQKSSTPFASVAHESAFQAVEEILFSMHSVFRIGEIQAIQHRIQAIQHRIWRVELTLTTDDDPELKQLTDHFRKETQGNTARHRLGKMLLQMGNFDKAEEIYKILLQQLPKDDEQGLSHLHEQLGTISNQKADFQEALEYYEKSHKIRESALPPNPPDLATSYGSIGL</sequence>
<dbReference type="SUPFAM" id="SSF48452">
    <property type="entry name" value="TPR-like"/>
    <property type="match status" value="1"/>
</dbReference>
<organism evidence="5 6">
    <name type="scientific">Didymodactylos carnosus</name>
    <dbReference type="NCBI Taxonomy" id="1234261"/>
    <lineage>
        <taxon>Eukaryota</taxon>
        <taxon>Metazoa</taxon>
        <taxon>Spiralia</taxon>
        <taxon>Gnathifera</taxon>
        <taxon>Rotifera</taxon>
        <taxon>Eurotatoria</taxon>
        <taxon>Bdelloidea</taxon>
        <taxon>Philodinida</taxon>
        <taxon>Philodinidae</taxon>
        <taxon>Didymodactylos</taxon>
    </lineage>
</organism>
<dbReference type="Pfam" id="PF13424">
    <property type="entry name" value="TPR_12"/>
    <property type="match status" value="1"/>
</dbReference>
<evidence type="ECO:0000313" key="6">
    <source>
        <dbReference type="Proteomes" id="UP000681722"/>
    </source>
</evidence>
<evidence type="ECO:0008006" key="7">
    <source>
        <dbReference type="Google" id="ProtNLM"/>
    </source>
</evidence>
<keyword evidence="2 3" id="KW-0802">TPR repeat</keyword>
<keyword evidence="1" id="KW-0677">Repeat</keyword>
<dbReference type="Gene3D" id="1.25.40.10">
    <property type="entry name" value="Tetratricopeptide repeat domain"/>
    <property type="match status" value="1"/>
</dbReference>
<accession>A0A8S2RZ34</accession>
<feature type="repeat" description="TPR" evidence="3">
    <location>
        <begin position="417"/>
        <end position="450"/>
    </location>
</feature>
<evidence type="ECO:0000313" key="5">
    <source>
        <dbReference type="EMBL" id="CAF4193238.1"/>
    </source>
</evidence>
<dbReference type="InterPro" id="IPR019734">
    <property type="entry name" value="TPR_rpt"/>
</dbReference>
<dbReference type="PANTHER" id="PTHR45641">
    <property type="entry name" value="TETRATRICOPEPTIDE REPEAT PROTEIN (AFU_ORTHOLOGUE AFUA_6G03870)"/>
    <property type="match status" value="1"/>
</dbReference>
<dbReference type="EMBL" id="CAJOBC010055947">
    <property type="protein sequence ID" value="CAF4193238.1"/>
    <property type="molecule type" value="Genomic_DNA"/>
</dbReference>
<feature type="repeat" description="TPR" evidence="3">
    <location>
        <begin position="378"/>
        <end position="411"/>
    </location>
</feature>
<evidence type="ECO:0000256" key="3">
    <source>
        <dbReference type="PROSITE-ProRule" id="PRU00339"/>
    </source>
</evidence>
<protein>
    <recommendedName>
        <fullName evidence="7">Tetratricopeptide repeat protein</fullName>
    </recommendedName>
</protein>
<dbReference type="PROSITE" id="PS51996">
    <property type="entry name" value="TR_MART"/>
    <property type="match status" value="1"/>
</dbReference>
<dbReference type="SUPFAM" id="SSF56399">
    <property type="entry name" value="ADP-ribosylation"/>
    <property type="match status" value="1"/>
</dbReference>
<evidence type="ECO:0000256" key="4">
    <source>
        <dbReference type="SAM" id="MobiDB-lite"/>
    </source>
</evidence>
<dbReference type="Proteomes" id="UP000681722">
    <property type="component" value="Unassembled WGS sequence"/>
</dbReference>
<evidence type="ECO:0000256" key="1">
    <source>
        <dbReference type="ARBA" id="ARBA00022737"/>
    </source>
</evidence>
<dbReference type="SMART" id="SM00028">
    <property type="entry name" value="TPR"/>
    <property type="match status" value="2"/>
</dbReference>
<reference evidence="5" key="1">
    <citation type="submission" date="2021-02" db="EMBL/GenBank/DDBJ databases">
        <authorList>
            <person name="Nowell W R."/>
        </authorList>
    </citation>
    <scope>NUCLEOTIDE SEQUENCE</scope>
</reference>
<dbReference type="PROSITE" id="PS50005">
    <property type="entry name" value="TPR"/>
    <property type="match status" value="2"/>
</dbReference>
<dbReference type="Gene3D" id="3.90.176.10">
    <property type="entry name" value="Toxin ADP-ribosyltransferase, Chain A, domain 1"/>
    <property type="match status" value="1"/>
</dbReference>
<feature type="non-terminal residue" evidence="5">
    <location>
        <position position="467"/>
    </location>
</feature>
<name>A0A8S2RZ34_9BILA</name>
<dbReference type="PANTHER" id="PTHR45641:SF19">
    <property type="entry name" value="NEPHROCYSTIN-3"/>
    <property type="match status" value="1"/>
</dbReference>
<proteinExistence type="predicted"/>